<name>A0ABR2TVR6_9ROSI</name>
<sequence length="168" mass="18303">MKDGLTINNRDGKFSWVDVVTKGENIGLEKGDGHRALVDLGFLNGPITIDEPPGSFSNKSSWEADVDAQNCRSNVEGDDHEEIHEAADEEGLVQQDGVVQQEETSEHLLPRRQHTQPSWMRDYVTGEGATMDGRDVVGLVGELELTVCQVSLVCKVAGDCFDAAYVAS</sequence>
<protein>
    <submittedName>
        <fullName evidence="1">Uncharacterized protein</fullName>
    </submittedName>
</protein>
<dbReference type="EMBL" id="JBBPBN010000004">
    <property type="protein sequence ID" value="KAK9041583.1"/>
    <property type="molecule type" value="Genomic_DNA"/>
</dbReference>
<dbReference type="EMBL" id="JBBPBN010000004">
    <property type="protein sequence ID" value="KAK9041580.1"/>
    <property type="molecule type" value="Genomic_DNA"/>
</dbReference>
<comment type="caution">
    <text evidence="1">The sequence shown here is derived from an EMBL/GenBank/DDBJ whole genome shotgun (WGS) entry which is preliminary data.</text>
</comment>
<accession>A0ABR2TVR6</accession>
<evidence type="ECO:0000313" key="3">
    <source>
        <dbReference type="Proteomes" id="UP001396334"/>
    </source>
</evidence>
<evidence type="ECO:0000313" key="2">
    <source>
        <dbReference type="EMBL" id="KAK9041583.1"/>
    </source>
</evidence>
<keyword evidence="3" id="KW-1185">Reference proteome</keyword>
<reference evidence="1 3" key="1">
    <citation type="journal article" date="2024" name="G3 (Bethesda)">
        <title>Genome assembly of Hibiscus sabdariffa L. provides insights into metabolisms of medicinal natural products.</title>
        <authorList>
            <person name="Kim T."/>
        </authorList>
    </citation>
    <scope>NUCLEOTIDE SEQUENCE [LARGE SCALE GENOMIC DNA]</scope>
    <source>
        <strain evidence="1">TK-2024</strain>
        <tissue evidence="1">Old leaves</tissue>
    </source>
</reference>
<proteinExistence type="predicted"/>
<organism evidence="1 3">
    <name type="scientific">Hibiscus sabdariffa</name>
    <name type="common">roselle</name>
    <dbReference type="NCBI Taxonomy" id="183260"/>
    <lineage>
        <taxon>Eukaryota</taxon>
        <taxon>Viridiplantae</taxon>
        <taxon>Streptophyta</taxon>
        <taxon>Embryophyta</taxon>
        <taxon>Tracheophyta</taxon>
        <taxon>Spermatophyta</taxon>
        <taxon>Magnoliopsida</taxon>
        <taxon>eudicotyledons</taxon>
        <taxon>Gunneridae</taxon>
        <taxon>Pentapetalae</taxon>
        <taxon>rosids</taxon>
        <taxon>malvids</taxon>
        <taxon>Malvales</taxon>
        <taxon>Malvaceae</taxon>
        <taxon>Malvoideae</taxon>
        <taxon>Hibiscus</taxon>
    </lineage>
</organism>
<gene>
    <name evidence="1" type="ORF">V6N11_016675</name>
    <name evidence="2" type="ORF">V6N11_016677</name>
</gene>
<dbReference type="Proteomes" id="UP001396334">
    <property type="component" value="Unassembled WGS sequence"/>
</dbReference>
<evidence type="ECO:0000313" key="1">
    <source>
        <dbReference type="EMBL" id="KAK9041580.1"/>
    </source>
</evidence>